<feature type="compositionally biased region" description="Basic residues" evidence="1">
    <location>
        <begin position="145"/>
        <end position="155"/>
    </location>
</feature>
<dbReference type="Pfam" id="PF02082">
    <property type="entry name" value="Rrf2"/>
    <property type="match status" value="1"/>
</dbReference>
<name>A0AA49JW94_9BACT</name>
<dbReference type="PROSITE" id="PS51197">
    <property type="entry name" value="HTH_RRF2_2"/>
    <property type="match status" value="1"/>
</dbReference>
<evidence type="ECO:0000313" key="2">
    <source>
        <dbReference type="EMBL" id="WKW13146.1"/>
    </source>
</evidence>
<dbReference type="InterPro" id="IPR036388">
    <property type="entry name" value="WH-like_DNA-bd_sf"/>
</dbReference>
<dbReference type="PROSITE" id="PS01332">
    <property type="entry name" value="HTH_RRF2_1"/>
    <property type="match status" value="1"/>
</dbReference>
<evidence type="ECO:0000313" key="4">
    <source>
        <dbReference type="Proteomes" id="UP001229955"/>
    </source>
</evidence>
<accession>A0AA49K2L2</accession>
<dbReference type="AlphaFoldDB" id="A0AA49JW94"/>
<feature type="region of interest" description="Disordered" evidence="1">
    <location>
        <begin position="131"/>
        <end position="161"/>
    </location>
</feature>
<dbReference type="GO" id="GO:0003700">
    <property type="term" value="F:DNA-binding transcription factor activity"/>
    <property type="evidence" value="ECO:0007669"/>
    <property type="project" value="TreeGrafter"/>
</dbReference>
<dbReference type="SUPFAM" id="SSF46785">
    <property type="entry name" value="Winged helix' DNA-binding domain"/>
    <property type="match status" value="1"/>
</dbReference>
<dbReference type="RefSeq" id="WP_367886008.1">
    <property type="nucleotide sequence ID" value="NZ_CP130612.1"/>
</dbReference>
<proteinExistence type="predicted"/>
<organism evidence="2">
    <name type="scientific">Pseudogemmatithrix spongiicola</name>
    <dbReference type="NCBI Taxonomy" id="3062599"/>
    <lineage>
        <taxon>Bacteria</taxon>
        <taxon>Pseudomonadati</taxon>
        <taxon>Gemmatimonadota</taxon>
        <taxon>Gemmatimonadia</taxon>
        <taxon>Gemmatimonadales</taxon>
        <taxon>Gemmatimonadaceae</taxon>
        <taxon>Pseudogemmatithrix</taxon>
    </lineage>
</organism>
<reference evidence="2" key="1">
    <citation type="submission" date="2023-07" db="EMBL/GenBank/DDBJ databases">
        <authorList>
            <person name="Haufschild T."/>
            <person name="Kallscheuer N."/>
            <person name="Hammer J."/>
            <person name="Kohn T."/>
            <person name="Kabuu M."/>
            <person name="Jogler M."/>
            <person name="Wohfarth N."/>
            <person name="Heuer A."/>
            <person name="Rohde M."/>
            <person name="van Teeseling M.C.F."/>
            <person name="Jogler C."/>
        </authorList>
    </citation>
    <scope>NUCLEOTIDE SEQUENCE</scope>
    <source>
        <strain evidence="2">Strain 138</strain>
        <strain evidence="3">Strain 318</strain>
    </source>
</reference>
<dbReference type="EMBL" id="CP130613">
    <property type="protein sequence ID" value="WKW16053.1"/>
    <property type="molecule type" value="Genomic_DNA"/>
</dbReference>
<keyword evidence="4" id="KW-1185">Reference proteome</keyword>
<dbReference type="GO" id="GO:0005829">
    <property type="term" value="C:cytosol"/>
    <property type="evidence" value="ECO:0007669"/>
    <property type="project" value="TreeGrafter"/>
</dbReference>
<dbReference type="PANTHER" id="PTHR33221:SF2">
    <property type="entry name" value="TRANSCRIPTIONAL REGULATOR"/>
    <property type="match status" value="1"/>
</dbReference>
<dbReference type="PANTHER" id="PTHR33221">
    <property type="entry name" value="WINGED HELIX-TURN-HELIX TRANSCRIPTIONAL REGULATOR, RRF2 FAMILY"/>
    <property type="match status" value="1"/>
</dbReference>
<dbReference type="NCBIfam" id="TIGR00738">
    <property type="entry name" value="rrf2_super"/>
    <property type="match status" value="1"/>
</dbReference>
<dbReference type="InterPro" id="IPR000944">
    <property type="entry name" value="Tscrpt_reg_Rrf2"/>
</dbReference>
<evidence type="ECO:0000256" key="1">
    <source>
        <dbReference type="SAM" id="MobiDB-lite"/>
    </source>
</evidence>
<gene>
    <name evidence="2" type="ORF">Strain138_002461</name>
    <name evidence="3" type="ORF">Strain318_002461</name>
</gene>
<protein>
    <submittedName>
        <fullName evidence="2">Rrf2 family transcriptional regulator</fullName>
    </submittedName>
</protein>
<dbReference type="KEGG" id="pspc:Strain318_002461"/>
<evidence type="ECO:0000313" key="3">
    <source>
        <dbReference type="EMBL" id="WKW16053.1"/>
    </source>
</evidence>
<dbReference type="EMBL" id="CP130612">
    <property type="protein sequence ID" value="WKW13146.1"/>
    <property type="molecule type" value="Genomic_DNA"/>
</dbReference>
<dbReference type="Proteomes" id="UP001229955">
    <property type="component" value="Chromosome"/>
</dbReference>
<dbReference type="InterPro" id="IPR036390">
    <property type="entry name" value="WH_DNA-bd_sf"/>
</dbReference>
<dbReference type="InterPro" id="IPR030489">
    <property type="entry name" value="TR_Rrf2-type_CS"/>
</dbReference>
<dbReference type="Gene3D" id="1.10.10.10">
    <property type="entry name" value="Winged helix-like DNA-binding domain superfamily/Winged helix DNA-binding domain"/>
    <property type="match status" value="1"/>
</dbReference>
<sequence length="161" mass="17423">MLNQSAEYAVRVAVRLAKLEPGVWAQANDLATDVDVPANYLSKLLHQLAAAGVLESRRGRGGGFRLGRAADALTLAEVVKPFDPPARYRGCLLGGGRCNAAAACEAHEAWKPIADRVLAFLHETTVARMAGREVPRPRTGSRGQRVPRARTKRRMNSADRA</sequence>
<accession>A0AA49JW94</accession>